<reference evidence="1 2" key="1">
    <citation type="submission" date="2020-02" db="EMBL/GenBank/DDBJ databases">
        <title>Whole-genome analyses of novel actinobacteria.</title>
        <authorList>
            <person name="Sahin N."/>
        </authorList>
    </citation>
    <scope>NUCLEOTIDE SEQUENCE [LARGE SCALE GENOMIC DNA]</scope>
    <source>
        <strain evidence="1 2">A7024</strain>
    </source>
</reference>
<dbReference type="Proteomes" id="UP000481583">
    <property type="component" value="Unassembled WGS sequence"/>
</dbReference>
<name>A0A6G4TTG0_9ACTN</name>
<protein>
    <submittedName>
        <fullName evidence="1">Uncharacterized protein</fullName>
    </submittedName>
</protein>
<sequence length="95" mass="10204">MSALIGLDVDLVTGRTYDIPDELSDAEYTAALFDAFSDEAARTAALVDMIDTGFVDVPRAYGRLLVLADELERADDADGYELDDADELLVGGWAA</sequence>
<dbReference type="EMBL" id="JAAKZV010000010">
    <property type="protein sequence ID" value="NGN63154.1"/>
    <property type="molecule type" value="Genomic_DNA"/>
</dbReference>
<evidence type="ECO:0000313" key="2">
    <source>
        <dbReference type="Proteomes" id="UP000481583"/>
    </source>
</evidence>
<evidence type="ECO:0000313" key="1">
    <source>
        <dbReference type="EMBL" id="NGN63154.1"/>
    </source>
</evidence>
<organism evidence="1 2">
    <name type="scientific">Streptomyces coryli</name>
    <dbReference type="NCBI Taxonomy" id="1128680"/>
    <lineage>
        <taxon>Bacteria</taxon>
        <taxon>Bacillati</taxon>
        <taxon>Actinomycetota</taxon>
        <taxon>Actinomycetes</taxon>
        <taxon>Kitasatosporales</taxon>
        <taxon>Streptomycetaceae</taxon>
        <taxon>Streptomyces</taxon>
    </lineage>
</organism>
<accession>A0A6G4TTG0</accession>
<comment type="caution">
    <text evidence="1">The sequence shown here is derived from an EMBL/GenBank/DDBJ whole genome shotgun (WGS) entry which is preliminary data.</text>
</comment>
<proteinExistence type="predicted"/>
<dbReference type="AlphaFoldDB" id="A0A6G4TTG0"/>
<dbReference type="RefSeq" id="WP_165231959.1">
    <property type="nucleotide sequence ID" value="NZ_JAAKZV010000010.1"/>
</dbReference>
<keyword evidence="2" id="KW-1185">Reference proteome</keyword>
<gene>
    <name evidence="1" type="ORF">G5C51_04430</name>
</gene>